<dbReference type="Pfam" id="PF00096">
    <property type="entry name" value="zf-C2H2"/>
    <property type="match status" value="2"/>
</dbReference>
<keyword evidence="1" id="KW-0862">Zinc</keyword>
<keyword evidence="1" id="KW-0479">Metal-binding</keyword>
<protein>
    <recommendedName>
        <fullName evidence="3">C2H2-type domain-containing protein</fullName>
    </recommendedName>
</protein>
<dbReference type="InterPro" id="IPR036236">
    <property type="entry name" value="Znf_C2H2_sf"/>
</dbReference>
<dbReference type="Gene3D" id="3.30.160.60">
    <property type="entry name" value="Classic Zinc Finger"/>
    <property type="match status" value="1"/>
</dbReference>
<sequence length="241" mass="27023">MSEKHKCKFRECQFESDSKDELSRAPPYRQGDPTAAMGNAAGIAKGSDRPCTDHATRVHVQNTHDNAGASPHHVVCEHCGEELKGKKNLQRHRNVHMDPAEYPFSCYRSGCGERFPRKDSFASHMDTVHGQDLREALRLWEEDLQRRGLNPNYIKGSNLNDNGYNPGVGYNPVAAEPSGWQHNPNSNALPLNNDANLGYNQPLSFNNGTYLEGNQHLPMHDNTNPEGQEVHQSWTENIGQQ</sequence>
<comment type="caution">
    <text evidence="4">The sequence shown here is derived from an EMBL/GenBank/DDBJ whole genome shotgun (WGS) entry which is preliminary data.</text>
</comment>
<feature type="region of interest" description="Disordered" evidence="2">
    <location>
        <begin position="14"/>
        <end position="35"/>
    </location>
</feature>
<name>A0ABR3VIV9_HUMIN</name>
<proteinExistence type="predicted"/>
<dbReference type="PROSITE" id="PS00028">
    <property type="entry name" value="ZINC_FINGER_C2H2_1"/>
    <property type="match status" value="2"/>
</dbReference>
<feature type="domain" description="C2H2-type" evidence="3">
    <location>
        <begin position="74"/>
        <end position="101"/>
    </location>
</feature>
<evidence type="ECO:0000256" key="1">
    <source>
        <dbReference type="PROSITE-ProRule" id="PRU00042"/>
    </source>
</evidence>
<keyword evidence="1" id="KW-0863">Zinc-finger</keyword>
<feature type="region of interest" description="Disordered" evidence="2">
    <location>
        <begin position="219"/>
        <end position="241"/>
    </location>
</feature>
<feature type="compositionally biased region" description="Polar residues" evidence="2">
    <location>
        <begin position="221"/>
        <end position="241"/>
    </location>
</feature>
<dbReference type="EMBL" id="JAZGSY010000065">
    <property type="protein sequence ID" value="KAL1841744.1"/>
    <property type="molecule type" value="Genomic_DNA"/>
</dbReference>
<evidence type="ECO:0000256" key="2">
    <source>
        <dbReference type="SAM" id="MobiDB-lite"/>
    </source>
</evidence>
<dbReference type="PROSITE" id="PS50157">
    <property type="entry name" value="ZINC_FINGER_C2H2_2"/>
    <property type="match status" value="2"/>
</dbReference>
<keyword evidence="5" id="KW-1185">Reference proteome</keyword>
<accession>A0ABR3VIV9</accession>
<feature type="domain" description="C2H2-type" evidence="3">
    <location>
        <begin position="104"/>
        <end position="129"/>
    </location>
</feature>
<evidence type="ECO:0000313" key="5">
    <source>
        <dbReference type="Proteomes" id="UP001583172"/>
    </source>
</evidence>
<dbReference type="Proteomes" id="UP001583172">
    <property type="component" value="Unassembled WGS sequence"/>
</dbReference>
<feature type="compositionally biased region" description="Basic and acidic residues" evidence="2">
    <location>
        <begin position="14"/>
        <end position="23"/>
    </location>
</feature>
<gene>
    <name evidence="4" type="ORF">VTJ49DRAFT_6658</name>
</gene>
<dbReference type="SUPFAM" id="SSF57667">
    <property type="entry name" value="beta-beta-alpha zinc fingers"/>
    <property type="match status" value="1"/>
</dbReference>
<evidence type="ECO:0000259" key="3">
    <source>
        <dbReference type="PROSITE" id="PS50157"/>
    </source>
</evidence>
<evidence type="ECO:0000313" key="4">
    <source>
        <dbReference type="EMBL" id="KAL1841744.1"/>
    </source>
</evidence>
<dbReference type="InterPro" id="IPR013087">
    <property type="entry name" value="Znf_C2H2_type"/>
</dbReference>
<reference evidence="4 5" key="1">
    <citation type="journal article" date="2024" name="Commun. Biol.">
        <title>Comparative genomic analysis of thermophilic fungi reveals convergent evolutionary adaptations and gene losses.</title>
        <authorList>
            <person name="Steindorff A.S."/>
            <person name="Aguilar-Pontes M.V."/>
            <person name="Robinson A.J."/>
            <person name="Andreopoulos B."/>
            <person name="LaButti K."/>
            <person name="Kuo A."/>
            <person name="Mondo S."/>
            <person name="Riley R."/>
            <person name="Otillar R."/>
            <person name="Haridas S."/>
            <person name="Lipzen A."/>
            <person name="Grimwood J."/>
            <person name="Schmutz J."/>
            <person name="Clum A."/>
            <person name="Reid I.D."/>
            <person name="Moisan M.C."/>
            <person name="Butler G."/>
            <person name="Nguyen T.T.M."/>
            <person name="Dewar K."/>
            <person name="Conant G."/>
            <person name="Drula E."/>
            <person name="Henrissat B."/>
            <person name="Hansel C."/>
            <person name="Singer S."/>
            <person name="Hutchinson M.I."/>
            <person name="de Vries R.P."/>
            <person name="Natvig D.O."/>
            <person name="Powell A.J."/>
            <person name="Tsang A."/>
            <person name="Grigoriev I.V."/>
        </authorList>
    </citation>
    <scope>NUCLEOTIDE SEQUENCE [LARGE SCALE GENOMIC DNA]</scope>
    <source>
        <strain evidence="4 5">CBS 620.91</strain>
    </source>
</reference>
<organism evidence="4 5">
    <name type="scientific">Humicola insolens</name>
    <name type="common">Soft-rot fungus</name>
    <dbReference type="NCBI Taxonomy" id="85995"/>
    <lineage>
        <taxon>Eukaryota</taxon>
        <taxon>Fungi</taxon>
        <taxon>Dikarya</taxon>
        <taxon>Ascomycota</taxon>
        <taxon>Pezizomycotina</taxon>
        <taxon>Sordariomycetes</taxon>
        <taxon>Sordariomycetidae</taxon>
        <taxon>Sordariales</taxon>
        <taxon>Chaetomiaceae</taxon>
        <taxon>Mycothermus</taxon>
    </lineage>
</organism>
<dbReference type="SMART" id="SM00355">
    <property type="entry name" value="ZnF_C2H2"/>
    <property type="match status" value="2"/>
</dbReference>